<organism evidence="1 2">
    <name type="scientific">Aquimarina rubra</name>
    <dbReference type="NCBI Taxonomy" id="1920033"/>
    <lineage>
        <taxon>Bacteria</taxon>
        <taxon>Pseudomonadati</taxon>
        <taxon>Bacteroidota</taxon>
        <taxon>Flavobacteriia</taxon>
        <taxon>Flavobacteriales</taxon>
        <taxon>Flavobacteriaceae</taxon>
        <taxon>Aquimarina</taxon>
    </lineage>
</organism>
<dbReference type="Pfam" id="PF13585">
    <property type="entry name" value="CHU_C"/>
    <property type="match status" value="1"/>
</dbReference>
<reference evidence="2" key="1">
    <citation type="journal article" date="2019" name="Int. J. Syst. Evol. Microbiol.">
        <title>The Global Catalogue of Microorganisms (GCM) 10K type strain sequencing project: providing services to taxonomists for standard genome sequencing and annotation.</title>
        <authorList>
            <consortium name="The Broad Institute Genomics Platform"/>
            <consortium name="The Broad Institute Genome Sequencing Center for Infectious Disease"/>
            <person name="Wu L."/>
            <person name="Ma J."/>
        </authorList>
    </citation>
    <scope>NUCLEOTIDE SEQUENCE [LARGE SCALE GENOMIC DNA]</scope>
    <source>
        <strain evidence="2">KCTC 52274</strain>
    </source>
</reference>
<accession>A0ABW5LF59</accession>
<dbReference type="Proteomes" id="UP001597319">
    <property type="component" value="Unassembled WGS sequence"/>
</dbReference>
<proteinExistence type="predicted"/>
<dbReference type="RefSeq" id="WP_378293049.1">
    <property type="nucleotide sequence ID" value="NZ_JBHULE010000019.1"/>
</dbReference>
<dbReference type="PROSITE" id="PS51257">
    <property type="entry name" value="PROKAR_LIPOPROTEIN"/>
    <property type="match status" value="1"/>
</dbReference>
<evidence type="ECO:0000313" key="2">
    <source>
        <dbReference type="Proteomes" id="UP001597319"/>
    </source>
</evidence>
<dbReference type="EMBL" id="JBHULE010000019">
    <property type="protein sequence ID" value="MFD2563538.1"/>
    <property type="molecule type" value="Genomic_DNA"/>
</dbReference>
<name>A0ABW5LF59_9FLAO</name>
<evidence type="ECO:0000313" key="1">
    <source>
        <dbReference type="EMBL" id="MFD2563538.1"/>
    </source>
</evidence>
<sequence length="159" mass="18062">MKKYLLVLVSIIFVISCNGDDDNIEEKNCCSADSYVIQVDNLPEGKEIEHAKYFTPNQDGFHETFYIDGLEDFPDNTVRIFLGNTLVFIADNYGTASDKVFGSELFDQNFDTKVYRYELEIENGEIFKASGYVCAIKVRTNAINCSLDNPEDPDPIIRD</sequence>
<gene>
    <name evidence="1" type="ORF">ACFSR1_12740</name>
</gene>
<keyword evidence="2" id="KW-1185">Reference proteome</keyword>
<protein>
    <submittedName>
        <fullName evidence="1">Gliding motility-associated C-terminal domain-containing protein</fullName>
    </submittedName>
</protein>
<comment type="caution">
    <text evidence="1">The sequence shown here is derived from an EMBL/GenBank/DDBJ whole genome shotgun (WGS) entry which is preliminary data.</text>
</comment>